<sequence length="107" mass="10713">MPRACLSAGRALPAPNGDGPLSVSGSPEPVSCWRGMNIAPGRAGNTVGNTGAPGCGRAPRPASRFRKIRGDLTGSAAPRPSVTVALTAVFVSLDVPVAAGVRVEPAR</sequence>
<gene>
    <name evidence="2" type="ORF">FrCorBMG51_02740</name>
</gene>
<protein>
    <submittedName>
        <fullName evidence="2">Uncharacterized protein</fullName>
    </submittedName>
</protein>
<accession>A0ABR5F7B5</accession>
<dbReference type="EMBL" id="JWIO01000003">
    <property type="protein sequence ID" value="KLL12617.1"/>
    <property type="molecule type" value="Genomic_DNA"/>
</dbReference>
<keyword evidence="3" id="KW-1185">Reference proteome</keyword>
<dbReference type="Proteomes" id="UP000035425">
    <property type="component" value="Unassembled WGS sequence"/>
</dbReference>
<feature type="region of interest" description="Disordered" evidence="1">
    <location>
        <begin position="1"/>
        <end position="26"/>
    </location>
</feature>
<reference evidence="2 3" key="1">
    <citation type="submission" date="2014-12" db="EMBL/GenBank/DDBJ databases">
        <title>Frankia sp. BMG5.1 draft genome.</title>
        <authorList>
            <person name="Gtari M."/>
            <person name="Ghodhbane-Gtari F."/>
            <person name="Nouioui I."/>
            <person name="Ktari A."/>
            <person name="Hezbri K."/>
            <person name="Mimouni W."/>
            <person name="Sbissi I."/>
            <person name="Ayari A."/>
            <person name="Yamanaka T."/>
            <person name="Normand P."/>
            <person name="Tisa L.S."/>
            <person name="Boudabous A."/>
        </authorList>
    </citation>
    <scope>NUCLEOTIDE SEQUENCE [LARGE SCALE GENOMIC DNA]</scope>
    <source>
        <strain evidence="2 3">BMG5.1</strain>
    </source>
</reference>
<name>A0ABR5F7B5_9ACTN</name>
<evidence type="ECO:0000313" key="3">
    <source>
        <dbReference type="Proteomes" id="UP000035425"/>
    </source>
</evidence>
<organism evidence="2 3">
    <name type="scientific">Protofrankia coriariae</name>
    <dbReference type="NCBI Taxonomy" id="1562887"/>
    <lineage>
        <taxon>Bacteria</taxon>
        <taxon>Bacillati</taxon>
        <taxon>Actinomycetota</taxon>
        <taxon>Actinomycetes</taxon>
        <taxon>Frankiales</taxon>
        <taxon>Frankiaceae</taxon>
        <taxon>Protofrankia</taxon>
    </lineage>
</organism>
<proteinExistence type="predicted"/>
<evidence type="ECO:0000313" key="2">
    <source>
        <dbReference type="EMBL" id="KLL12617.1"/>
    </source>
</evidence>
<evidence type="ECO:0000256" key="1">
    <source>
        <dbReference type="SAM" id="MobiDB-lite"/>
    </source>
</evidence>
<comment type="caution">
    <text evidence="2">The sequence shown here is derived from an EMBL/GenBank/DDBJ whole genome shotgun (WGS) entry which is preliminary data.</text>
</comment>